<dbReference type="Proteomes" id="UP000247409">
    <property type="component" value="Unassembled WGS sequence"/>
</dbReference>
<comment type="caution">
    <text evidence="2">The sequence shown here is derived from an EMBL/GenBank/DDBJ whole genome shotgun (WGS) entry which is preliminary data.</text>
</comment>
<reference evidence="2 4" key="1">
    <citation type="journal article" date="2018" name="Mol. Biol. Evol.">
        <title>Analysis of the draft genome of the red seaweed Gracilariopsis chorda provides insights into genome size evolution in Rhodophyta.</title>
        <authorList>
            <person name="Lee J."/>
            <person name="Yang E.C."/>
            <person name="Graf L."/>
            <person name="Yang J.H."/>
            <person name="Qiu H."/>
            <person name="Zel Zion U."/>
            <person name="Chan C.X."/>
            <person name="Stephens T.G."/>
            <person name="Weber A.P.M."/>
            <person name="Boo G.H."/>
            <person name="Boo S.M."/>
            <person name="Kim K.M."/>
            <person name="Shin Y."/>
            <person name="Jung M."/>
            <person name="Lee S.J."/>
            <person name="Yim H.S."/>
            <person name="Lee J.H."/>
            <person name="Bhattacharya D."/>
            <person name="Yoon H.S."/>
        </authorList>
    </citation>
    <scope>NUCLEOTIDE SEQUENCE [LARGE SCALE GENOMIC DNA]</scope>
    <source>
        <strain evidence="2 4">SKKU-2015</strain>
        <tissue evidence="2">Whole body</tissue>
    </source>
</reference>
<accession>A0A2V3IC36</accession>
<keyword evidence="4" id="KW-1185">Reference proteome</keyword>
<name>A0A2V3IC36_9FLOR</name>
<feature type="region of interest" description="Disordered" evidence="1">
    <location>
        <begin position="1"/>
        <end position="31"/>
    </location>
</feature>
<evidence type="ECO:0000313" key="4">
    <source>
        <dbReference type="Proteomes" id="UP000247409"/>
    </source>
</evidence>
<dbReference type="EMBL" id="NBIV01000096">
    <property type="protein sequence ID" value="PXF44253.1"/>
    <property type="molecule type" value="Genomic_DNA"/>
</dbReference>
<evidence type="ECO:0000313" key="3">
    <source>
        <dbReference type="EMBL" id="PXF44253.1"/>
    </source>
</evidence>
<evidence type="ECO:0000256" key="1">
    <source>
        <dbReference type="SAM" id="MobiDB-lite"/>
    </source>
</evidence>
<protein>
    <submittedName>
        <fullName evidence="2">Uncharacterized protein</fullName>
    </submittedName>
</protein>
<proteinExistence type="predicted"/>
<evidence type="ECO:0000313" key="2">
    <source>
        <dbReference type="EMBL" id="PXF39653.1"/>
    </source>
</evidence>
<dbReference type="AlphaFoldDB" id="A0A2V3IC36"/>
<sequence>MRESVRDLPSVVGTPSDGGGGESGVESTASVAVEAVSDERKLQQLVEIAIKFEDSVTVLTAAGGDMVMAVDLLRQ</sequence>
<organism evidence="2 4">
    <name type="scientific">Gracilariopsis chorda</name>
    <dbReference type="NCBI Taxonomy" id="448386"/>
    <lineage>
        <taxon>Eukaryota</taxon>
        <taxon>Rhodophyta</taxon>
        <taxon>Florideophyceae</taxon>
        <taxon>Rhodymeniophycidae</taxon>
        <taxon>Gracilariales</taxon>
        <taxon>Gracilariaceae</taxon>
        <taxon>Gracilariopsis</taxon>
    </lineage>
</organism>
<dbReference type="EMBL" id="NBIV01000563">
    <property type="protein sequence ID" value="PXF39653.1"/>
    <property type="molecule type" value="Genomic_DNA"/>
</dbReference>
<gene>
    <name evidence="3" type="ORF">BWQ96_05957</name>
    <name evidence="2" type="ORF">BWQ96_10646</name>
</gene>